<sequence length="149" mass="17224">MILQGIHHRYNAVYNFVLLTRLSQERVHGQDNGLSISTKHCTVEESGAIEVVLVNTNQFYKWFTDLEATMKSRSKDSLNLRKHRSKLKYFDELENVATNFYSPNMNVANGNFLPFSKDLMSAYRTLKAIHSMQNPVYTWSNFDNSSLGH</sequence>
<gene>
    <name evidence="1" type="ORF">LOK49_LG12G02337</name>
</gene>
<reference evidence="1 2" key="1">
    <citation type="journal article" date="2022" name="Plant J.">
        <title>Chromosome-level genome of Camellia lanceoleosa provides a valuable resource for understanding genome evolution and self-incompatibility.</title>
        <authorList>
            <person name="Gong W."/>
            <person name="Xiao S."/>
            <person name="Wang L."/>
            <person name="Liao Z."/>
            <person name="Chang Y."/>
            <person name="Mo W."/>
            <person name="Hu G."/>
            <person name="Li W."/>
            <person name="Zhao G."/>
            <person name="Zhu H."/>
            <person name="Hu X."/>
            <person name="Ji K."/>
            <person name="Xiang X."/>
            <person name="Song Q."/>
            <person name="Yuan D."/>
            <person name="Jin S."/>
            <person name="Zhang L."/>
        </authorList>
    </citation>
    <scope>NUCLEOTIDE SEQUENCE [LARGE SCALE GENOMIC DNA]</scope>
    <source>
        <strain evidence="1">SQ_2022a</strain>
    </source>
</reference>
<organism evidence="1 2">
    <name type="scientific">Camellia lanceoleosa</name>
    <dbReference type="NCBI Taxonomy" id="1840588"/>
    <lineage>
        <taxon>Eukaryota</taxon>
        <taxon>Viridiplantae</taxon>
        <taxon>Streptophyta</taxon>
        <taxon>Embryophyta</taxon>
        <taxon>Tracheophyta</taxon>
        <taxon>Spermatophyta</taxon>
        <taxon>Magnoliopsida</taxon>
        <taxon>eudicotyledons</taxon>
        <taxon>Gunneridae</taxon>
        <taxon>Pentapetalae</taxon>
        <taxon>asterids</taxon>
        <taxon>Ericales</taxon>
        <taxon>Theaceae</taxon>
        <taxon>Camellia</taxon>
    </lineage>
</organism>
<evidence type="ECO:0000313" key="2">
    <source>
        <dbReference type="Proteomes" id="UP001060215"/>
    </source>
</evidence>
<name>A0ACC0FXF3_9ERIC</name>
<keyword evidence="2" id="KW-1185">Reference proteome</keyword>
<protein>
    <submittedName>
        <fullName evidence="1">Uncharacterized protein</fullName>
    </submittedName>
</protein>
<evidence type="ECO:0000313" key="1">
    <source>
        <dbReference type="EMBL" id="KAI7992755.1"/>
    </source>
</evidence>
<comment type="caution">
    <text evidence="1">The sequence shown here is derived from an EMBL/GenBank/DDBJ whole genome shotgun (WGS) entry which is preliminary data.</text>
</comment>
<accession>A0ACC0FXF3</accession>
<dbReference type="EMBL" id="CM045770">
    <property type="protein sequence ID" value="KAI7992755.1"/>
    <property type="molecule type" value="Genomic_DNA"/>
</dbReference>
<proteinExistence type="predicted"/>
<dbReference type="Proteomes" id="UP001060215">
    <property type="component" value="Chromosome 13"/>
</dbReference>